<dbReference type="Proteomes" id="UP000054408">
    <property type="component" value="Unassembled WGS sequence"/>
</dbReference>
<accession>A0A0L0DRN7</accession>
<reference evidence="5 6" key="1">
    <citation type="submission" date="2010-05" db="EMBL/GenBank/DDBJ databases">
        <title>The Genome Sequence of Thecamonas trahens ATCC 50062.</title>
        <authorList>
            <consortium name="The Broad Institute Genome Sequencing Platform"/>
            <person name="Russ C."/>
            <person name="Cuomo C."/>
            <person name="Shea T."/>
            <person name="Young S.K."/>
            <person name="Zeng Q."/>
            <person name="Koehrsen M."/>
            <person name="Haas B."/>
            <person name="Borodovsky M."/>
            <person name="Guigo R."/>
            <person name="Alvarado L."/>
            <person name="Berlin A."/>
            <person name="Bochicchio J."/>
            <person name="Borenstein D."/>
            <person name="Chapman S."/>
            <person name="Chen Z."/>
            <person name="Freedman E."/>
            <person name="Gellesch M."/>
            <person name="Goldberg J."/>
            <person name="Griggs A."/>
            <person name="Gujja S."/>
            <person name="Heilman E."/>
            <person name="Heiman D."/>
            <person name="Hepburn T."/>
            <person name="Howarth C."/>
            <person name="Jen D."/>
            <person name="Larson L."/>
            <person name="Mehta T."/>
            <person name="Park D."/>
            <person name="Pearson M."/>
            <person name="Roberts A."/>
            <person name="Saif S."/>
            <person name="Shenoy N."/>
            <person name="Sisk P."/>
            <person name="Stolte C."/>
            <person name="Sykes S."/>
            <person name="Thomson T."/>
            <person name="Walk T."/>
            <person name="White J."/>
            <person name="Yandava C."/>
            <person name="Burger G."/>
            <person name="Gray M.W."/>
            <person name="Holland P.W.H."/>
            <person name="King N."/>
            <person name="Lang F.B.F."/>
            <person name="Roger A.J."/>
            <person name="Ruiz-Trillo I."/>
            <person name="Lander E."/>
            <person name="Nusbaum C."/>
        </authorList>
    </citation>
    <scope>NUCLEOTIDE SEQUENCE [LARGE SCALE GENOMIC DNA]</scope>
    <source>
        <strain evidence="5 6">ATCC 50062</strain>
    </source>
</reference>
<evidence type="ECO:0000259" key="4">
    <source>
        <dbReference type="PROSITE" id="PS50923"/>
    </source>
</evidence>
<evidence type="ECO:0000313" key="6">
    <source>
        <dbReference type="Proteomes" id="UP000054408"/>
    </source>
</evidence>
<feature type="transmembrane region" description="Helical" evidence="3">
    <location>
        <begin position="1060"/>
        <end position="1080"/>
    </location>
</feature>
<feature type="region of interest" description="Disordered" evidence="2">
    <location>
        <begin position="1439"/>
        <end position="1518"/>
    </location>
</feature>
<evidence type="ECO:0000256" key="3">
    <source>
        <dbReference type="SAM" id="Phobius"/>
    </source>
</evidence>
<dbReference type="CDD" id="cd00033">
    <property type="entry name" value="CCP"/>
    <property type="match status" value="1"/>
</dbReference>
<dbReference type="PANTHER" id="PTHR11319:SF35">
    <property type="entry name" value="OUTER MEMBRANE PROTEIN PMPC-RELATED"/>
    <property type="match status" value="1"/>
</dbReference>
<feature type="transmembrane region" description="Helical" evidence="3">
    <location>
        <begin position="1151"/>
        <end position="1172"/>
    </location>
</feature>
<keyword evidence="1" id="KW-1015">Disulfide bond</keyword>
<sequence>MRACPAACGAGRGNMLDGMARNANAFVYHLPDSLSAANLCGVTLRFSTFPTGVTYALYSASSDTPADFTKIVADTSPISVDALGGDEYDLVLAERLPLVAGTHYALAVASASTGSPYAESIALPAVACSGGISYTRSFSGAGLSPPASLASLGTSTSELMGGSLTICPSCPTPQPPVGGSVSITSSVAGGARVSPGDVVTYACDAPNNPVGSLTATCLSDGTYDTAAPTCLDAAFVLAFTAADLASPVALSVALSPSLSGAWSADGKLLTITLGTPSASAQQLRIGSTIVVPTGAVAITTATGWSLPATSPSAKLSGTWGSLASTLMLINDATGAITRLSPSSVFDAGELVEGDALSVLAQLSKPPSSAVAIDLSFADGSNSPIEPGRPAHLTLTSPTAAPNPAAALRLVFDAFNWNVFQRIEIRSLADSYASEDPAAVVVALTPAPSSDASFVAAFAGARLTAVVVDATPEGLSLAPHTLPFPIPPVFLSDESSVAPGTTLITEAGHVSCSAIALQSTPWLAGAGADARPATVRVSLKTPTTRLRLVRGAWDVTAHIPPLRITQATPVGLALRATLDVDFDASNWNLPQPFCVVAITDDEPDNSANVAVTYAIAGSGTRSTPFAPAINALPPSQIRIVSASWPLVTGTRPRVAAMAGSMVTLLGRNLGLNLDLDIASQLAPVDRSNVTMLSPSSELQLLTAPVESKGYLAVTVTEPTTRLFAIYSDLFFTDDCPYEGQFGRGTACGPCPIGAICPGGYRLWPQPGYWTEAEDAGYVAACASPASERCAGGKASGCGSGYRGRMCAQCDVGYYQLGSRCVACSDSKVVFVTLILTNVVFGLLFLAAVVLLSDAYLNVATQLLLAVVMVYSVAKTNAGAMDGFLAEAYQLLSIVAMDLRFVRPGCETIPGSYLALFYGAVSMCAAMALLVVATLAMLLRLRRSAATFYADRLPRALLIFSTMVYITLTTTFLEALFCVPGAGGDRVVAAARDMVCLKGSHRPMFVLALIGVIAYAAGFPLLVMYKLRSFAASGLVSNVDDEAHARVRARYGYLFEQYTESMYWWILAQLALFGSIALANVFLRDFEWIQACISASALFAVAILALVLRPAKVAWKNGVTAGTYLTGAFSTMSNQIVASSLVSRSLGLTLSRVVFFIALSAMLAGFAWAGLTAVRGLRRRSKVVALSQSHLAAPTVAPSSSSASTASSDSRPPADILDAARLEFQASQDLRASASLVIASISRSLNSHQLPAVVDRSISDFKPMSSSTSSTSSAISSSSSVSSSAAAAPVPADLLEEQGSCAPLPFLAQQQSSGLVAPPTAMSPRSRISPRSPRSKPFKRALTIDLTSDLRKTSQRVSSSISASHMAPDTCQTARRQRRSRRNTSGAGGAGTNSLRQLRSIDTMATRSPSGHVVLSSRLHVRQMSVDGTHSVFIRKSTLASAAVGGRTSPSRLRSHRSESRSGLEPQPSSHSRSPARTSSRTLRRSPTAFTSTSAKPRPMSLSHRRESSADRQLTPRSRS</sequence>
<dbReference type="Gene3D" id="2.10.70.10">
    <property type="entry name" value="Complement Module, domain 1"/>
    <property type="match status" value="1"/>
</dbReference>
<dbReference type="RefSeq" id="XP_013753407.1">
    <property type="nucleotide sequence ID" value="XM_013897953.1"/>
</dbReference>
<name>A0A0L0DRN7_THETB</name>
<feature type="compositionally biased region" description="Polar residues" evidence="2">
    <location>
        <begin position="1509"/>
        <end position="1518"/>
    </location>
</feature>
<dbReference type="SUPFAM" id="SSF57535">
    <property type="entry name" value="Complement control module/SCR domain"/>
    <property type="match status" value="1"/>
</dbReference>
<keyword evidence="6" id="KW-1185">Reference proteome</keyword>
<feature type="transmembrane region" description="Helical" evidence="3">
    <location>
        <begin position="1001"/>
        <end position="1023"/>
    </location>
</feature>
<dbReference type="EMBL" id="GL349493">
    <property type="protein sequence ID" value="KNC54960.1"/>
    <property type="molecule type" value="Genomic_DNA"/>
</dbReference>
<dbReference type="InterPro" id="IPR000436">
    <property type="entry name" value="Sushi_SCR_CCP_dom"/>
</dbReference>
<feature type="compositionally biased region" description="Low complexity" evidence="2">
    <location>
        <begin position="1466"/>
        <end position="1486"/>
    </location>
</feature>
<feature type="compositionally biased region" description="Low complexity" evidence="2">
    <location>
        <begin position="1321"/>
        <end position="1330"/>
    </location>
</feature>
<feature type="transmembrane region" description="Helical" evidence="3">
    <location>
        <begin position="853"/>
        <end position="872"/>
    </location>
</feature>
<dbReference type="PANTHER" id="PTHR11319">
    <property type="entry name" value="G PROTEIN-COUPLED RECEPTOR-RELATED"/>
    <property type="match status" value="1"/>
</dbReference>
<evidence type="ECO:0000256" key="1">
    <source>
        <dbReference type="ARBA" id="ARBA00023157"/>
    </source>
</evidence>
<proteinExistence type="predicted"/>
<dbReference type="Pfam" id="PF00084">
    <property type="entry name" value="Sushi"/>
    <property type="match status" value="1"/>
</dbReference>
<organism evidence="5 6">
    <name type="scientific">Thecamonas trahens ATCC 50062</name>
    <dbReference type="NCBI Taxonomy" id="461836"/>
    <lineage>
        <taxon>Eukaryota</taxon>
        <taxon>Apusozoa</taxon>
        <taxon>Apusomonadida</taxon>
        <taxon>Apusomonadidae</taxon>
        <taxon>Thecamonas</taxon>
    </lineage>
</organism>
<gene>
    <name evidence="5" type="ORF">AMSG_10205</name>
</gene>
<dbReference type="GeneID" id="25568483"/>
<dbReference type="PROSITE" id="PS50923">
    <property type="entry name" value="SUSHI"/>
    <property type="match status" value="1"/>
</dbReference>
<dbReference type="OrthoDB" id="547680at2759"/>
<feature type="transmembrane region" description="Helical" evidence="3">
    <location>
        <begin position="1086"/>
        <end position="1107"/>
    </location>
</feature>
<keyword evidence="3" id="KW-0472">Membrane</keyword>
<dbReference type="InterPro" id="IPR035976">
    <property type="entry name" value="Sushi/SCR/CCP_sf"/>
</dbReference>
<feature type="transmembrane region" description="Helical" evidence="3">
    <location>
        <begin position="955"/>
        <end position="981"/>
    </location>
</feature>
<keyword evidence="3" id="KW-0812">Transmembrane</keyword>
<keyword evidence="3" id="KW-1133">Transmembrane helix</keyword>
<feature type="transmembrane region" description="Helical" evidence="3">
    <location>
        <begin position="827"/>
        <end position="846"/>
    </location>
</feature>
<feature type="transmembrane region" description="Helical" evidence="3">
    <location>
        <begin position="911"/>
        <end position="934"/>
    </location>
</feature>
<evidence type="ECO:0000313" key="5">
    <source>
        <dbReference type="EMBL" id="KNC54960.1"/>
    </source>
</evidence>
<dbReference type="SMART" id="SM00032">
    <property type="entry name" value="CCP"/>
    <property type="match status" value="1"/>
</dbReference>
<protein>
    <recommendedName>
        <fullName evidence="4">Sushi domain-containing protein</fullName>
    </recommendedName>
</protein>
<feature type="domain" description="Sushi" evidence="4">
    <location>
        <begin position="168"/>
        <end position="232"/>
    </location>
</feature>
<evidence type="ECO:0000256" key="2">
    <source>
        <dbReference type="SAM" id="MobiDB-lite"/>
    </source>
</evidence>
<feature type="region of interest" description="Disordered" evidence="2">
    <location>
        <begin position="1310"/>
        <end position="1396"/>
    </location>
</feature>